<sequence>MKIGDFQNEQNFFKKESQKNIRKNENKRKTNIDLNQLSESSNDSSHHNIFDDKELEQYIDLKNMVLLNNNKEASIFSLYKARSIQLQQSQDEEPIDNDKVVQKLLLIQKGATGRSVSPKLKFR</sequence>
<protein>
    <submittedName>
        <fullName evidence="2">Uncharacterized protein</fullName>
    </submittedName>
</protein>
<reference evidence="2 3" key="1">
    <citation type="journal article" date="2015" name="Sci. Rep.">
        <title>Genome of the facultative scuticociliatosis pathogen Pseudocohnilembus persalinus provides insight into its virulence through horizontal gene transfer.</title>
        <authorList>
            <person name="Xiong J."/>
            <person name="Wang G."/>
            <person name="Cheng J."/>
            <person name="Tian M."/>
            <person name="Pan X."/>
            <person name="Warren A."/>
            <person name="Jiang C."/>
            <person name="Yuan D."/>
            <person name="Miao W."/>
        </authorList>
    </citation>
    <scope>NUCLEOTIDE SEQUENCE [LARGE SCALE GENOMIC DNA]</scope>
    <source>
        <strain evidence="2">36N120E</strain>
    </source>
</reference>
<gene>
    <name evidence="2" type="ORF">PPERSA_01873</name>
</gene>
<dbReference type="InParanoid" id="A0A0V0R286"/>
<organism evidence="2 3">
    <name type="scientific">Pseudocohnilembus persalinus</name>
    <name type="common">Ciliate</name>
    <dbReference type="NCBI Taxonomy" id="266149"/>
    <lineage>
        <taxon>Eukaryota</taxon>
        <taxon>Sar</taxon>
        <taxon>Alveolata</taxon>
        <taxon>Ciliophora</taxon>
        <taxon>Intramacronucleata</taxon>
        <taxon>Oligohymenophorea</taxon>
        <taxon>Scuticociliatia</taxon>
        <taxon>Philasterida</taxon>
        <taxon>Pseudocohnilembidae</taxon>
        <taxon>Pseudocohnilembus</taxon>
    </lineage>
</organism>
<evidence type="ECO:0000313" key="2">
    <source>
        <dbReference type="EMBL" id="KRX08620.1"/>
    </source>
</evidence>
<feature type="compositionally biased region" description="Polar residues" evidence="1">
    <location>
        <begin position="32"/>
        <end position="43"/>
    </location>
</feature>
<evidence type="ECO:0000313" key="3">
    <source>
        <dbReference type="Proteomes" id="UP000054937"/>
    </source>
</evidence>
<comment type="caution">
    <text evidence="2">The sequence shown here is derived from an EMBL/GenBank/DDBJ whole genome shotgun (WGS) entry which is preliminary data.</text>
</comment>
<evidence type="ECO:0000256" key="1">
    <source>
        <dbReference type="SAM" id="MobiDB-lite"/>
    </source>
</evidence>
<feature type="compositionally biased region" description="Basic and acidic residues" evidence="1">
    <location>
        <begin position="14"/>
        <end position="31"/>
    </location>
</feature>
<accession>A0A0V0R286</accession>
<dbReference type="Proteomes" id="UP000054937">
    <property type="component" value="Unassembled WGS sequence"/>
</dbReference>
<keyword evidence="3" id="KW-1185">Reference proteome</keyword>
<proteinExistence type="predicted"/>
<dbReference type="EMBL" id="LDAU01000061">
    <property type="protein sequence ID" value="KRX08620.1"/>
    <property type="molecule type" value="Genomic_DNA"/>
</dbReference>
<feature type="region of interest" description="Disordered" evidence="1">
    <location>
        <begin position="14"/>
        <end position="47"/>
    </location>
</feature>
<dbReference type="AlphaFoldDB" id="A0A0V0R286"/>
<name>A0A0V0R286_PSEPJ</name>